<comment type="caution">
    <text evidence="1">The sequence shown here is derived from an EMBL/GenBank/DDBJ whole genome shotgun (WGS) entry which is preliminary data.</text>
</comment>
<dbReference type="OrthoDB" id="2986010at2759"/>
<reference evidence="1" key="2">
    <citation type="submission" date="2021-10" db="EMBL/GenBank/DDBJ databases">
        <title>Phylogenomics reveals ancestral predisposition of the termite-cultivated fungus Termitomyces towards a domesticated lifestyle.</title>
        <authorList>
            <person name="Auxier B."/>
            <person name="Grum-Grzhimaylo A."/>
            <person name="Cardenas M.E."/>
            <person name="Lodge J.D."/>
            <person name="Laessoe T."/>
            <person name="Pedersen O."/>
            <person name="Smith M.E."/>
            <person name="Kuyper T.W."/>
            <person name="Franco-Molano E.A."/>
            <person name="Baroni T.J."/>
            <person name="Aanen D.K."/>
        </authorList>
    </citation>
    <scope>NUCLEOTIDE SEQUENCE</scope>
    <source>
        <strain evidence="1">D49</strain>
    </source>
</reference>
<evidence type="ECO:0000313" key="2">
    <source>
        <dbReference type="Proteomes" id="UP000717328"/>
    </source>
</evidence>
<proteinExistence type="predicted"/>
<organism evidence="1 2">
    <name type="scientific">Sphagnurus paluster</name>
    <dbReference type="NCBI Taxonomy" id="117069"/>
    <lineage>
        <taxon>Eukaryota</taxon>
        <taxon>Fungi</taxon>
        <taxon>Dikarya</taxon>
        <taxon>Basidiomycota</taxon>
        <taxon>Agaricomycotina</taxon>
        <taxon>Agaricomycetes</taxon>
        <taxon>Agaricomycetidae</taxon>
        <taxon>Agaricales</taxon>
        <taxon>Tricholomatineae</taxon>
        <taxon>Lyophyllaceae</taxon>
        <taxon>Sphagnurus</taxon>
    </lineage>
</organism>
<name>A0A9P7K5X5_9AGAR</name>
<evidence type="ECO:0000313" key="1">
    <source>
        <dbReference type="EMBL" id="KAG5638218.1"/>
    </source>
</evidence>
<accession>A0A9P7K5X5</accession>
<keyword evidence="2" id="KW-1185">Reference proteome</keyword>
<reference evidence="1" key="1">
    <citation type="submission" date="2021-02" db="EMBL/GenBank/DDBJ databases">
        <authorList>
            <person name="Nieuwenhuis M."/>
            <person name="Van De Peppel L.J.J."/>
        </authorList>
    </citation>
    <scope>NUCLEOTIDE SEQUENCE</scope>
    <source>
        <strain evidence="1">D49</strain>
    </source>
</reference>
<dbReference type="EMBL" id="JABCKI010005774">
    <property type="protein sequence ID" value="KAG5638218.1"/>
    <property type="molecule type" value="Genomic_DNA"/>
</dbReference>
<protein>
    <submittedName>
        <fullName evidence="1">Uncharacterized protein</fullName>
    </submittedName>
</protein>
<sequence length="141" mass="16204">MPQLKRSQLKRSESFFIMPAGEKRSLFVVDTVADMKEIRSSPPPQVILTHGNTKRAYGRERLMGFDYKDVVALFTRDFRLPKSQAFETSLQVTFYRTHGGGIDNSLVSIDQESWAELMKNVTRIDLTSPPPDRRVQQTIVR</sequence>
<dbReference type="Proteomes" id="UP000717328">
    <property type="component" value="Unassembled WGS sequence"/>
</dbReference>
<gene>
    <name evidence="1" type="ORF">H0H81_001219</name>
</gene>
<dbReference type="AlphaFoldDB" id="A0A9P7K5X5"/>